<feature type="region of interest" description="Disordered" evidence="1">
    <location>
        <begin position="756"/>
        <end position="797"/>
    </location>
</feature>
<dbReference type="GO" id="GO:0046872">
    <property type="term" value="F:metal ion binding"/>
    <property type="evidence" value="ECO:0007669"/>
    <property type="project" value="InterPro"/>
</dbReference>
<dbReference type="HOGENOM" id="CLU_324763_0_0_1"/>
<dbReference type="Pfam" id="PF02862">
    <property type="entry name" value="DDHD"/>
    <property type="match status" value="1"/>
</dbReference>
<feature type="compositionally biased region" description="Low complexity" evidence="1">
    <location>
        <begin position="421"/>
        <end position="439"/>
    </location>
</feature>
<sequence length="889" mass="97018">MGAFCDHYLVLVIHGVGDQYADNNFITSLERCTEALARLIERQSKRIREQLRSTSQARGCFADALLENWPSVDVRCIEWHSKLQYKHGWNHMVERVTPAGIEEVRRIMRETFGDIALFMSPKWHQVIMEEVVRELTLAYERKREQVRQAVSLDGAVPSVRVALLCHSLGALIGFDLIRLGYALPFQVEHVFLCGSPLGAYLSLLPNGEQLARKYLLDLWIERQRDEDVVGKATPAERFASNTQMRLRSGRADRTGIRHTREHVDGYAASSRNAAAAGATLQPRFYNLFHPLDPAAFRLEPWLDPSMALQESVELPLPLELERLLSSRAPAQVPAAPRMQTAATAFTTTSAMTAPTATNAATLPKGIDACPEQQPPRYAPCAASALSVEGPAASAGDDMSASSIPDDVDAQSTGSFSSAEVLTRASSTRRSLSSPRLSQLGGEGTYRDDPFATTGLGAALRGRTAVGLSRSSSNPEFTVPLTAAETDLPAKDSVPAESLDPDRMGCTCGEAHSLDRKRLQCAIRTCTRRGAKTGRSEQAKQVELPGTQFPDSVQDWCRPYREPEFSLDDTRVYKRPHGNPEVGCYFRRVDYVVHDPQVARSGRVWQFVQCLRSHACYWTSDEVASFVVGILYDCLRQPRARLNEMGALMGTDLGSMASAQRFGNGHARFCTDAVPDAVASLADGRDANAPAANRETDTSAPSGNGMLARRRASPARRSASAASLDPAQRKPECCQQCIPGASTVAFTSVGRPGELLTVSTKNSVRSRNGAGHRASVSPTNSAYAKHGSPDPDENHDHHTGQFRLLHEVSSLSPAPTVGFLVGDSAPRPLRMISDLLEKLVTEGRWVAALMLVSGAFIMSCGLVALILALLLRSLYVTLFLKQKHPLGFLS</sequence>
<dbReference type="InterPro" id="IPR004177">
    <property type="entry name" value="DDHD_dom"/>
</dbReference>
<organism evidence="4 5">
    <name type="scientific">Cyanidioschyzon merolae (strain NIES-3377 / 10D)</name>
    <name type="common">Unicellular red alga</name>
    <dbReference type="NCBI Taxonomy" id="280699"/>
    <lineage>
        <taxon>Eukaryota</taxon>
        <taxon>Rhodophyta</taxon>
        <taxon>Bangiophyceae</taxon>
        <taxon>Cyanidiales</taxon>
        <taxon>Cyanidiaceae</taxon>
        <taxon>Cyanidioschyzon</taxon>
    </lineage>
</organism>
<dbReference type="GO" id="GO:0005737">
    <property type="term" value="C:cytoplasm"/>
    <property type="evidence" value="ECO:0007669"/>
    <property type="project" value="TreeGrafter"/>
</dbReference>
<dbReference type="GeneID" id="16993553"/>
<dbReference type="PANTHER" id="PTHR23509">
    <property type="entry name" value="PA-PL1 PHOSPHOLIPASE FAMILY"/>
    <property type="match status" value="1"/>
</dbReference>
<feature type="compositionally biased region" description="Basic and acidic residues" evidence="1">
    <location>
        <begin position="786"/>
        <end position="797"/>
    </location>
</feature>
<keyword evidence="2" id="KW-0472">Membrane</keyword>
<dbReference type="InterPro" id="IPR058055">
    <property type="entry name" value="PA-PLA1"/>
</dbReference>
<dbReference type="eggNOG" id="KOG2308">
    <property type="taxonomic scope" value="Eukaryota"/>
</dbReference>
<feature type="compositionally biased region" description="Polar residues" evidence="1">
    <location>
        <begin position="409"/>
        <end position="419"/>
    </location>
</feature>
<dbReference type="PROSITE" id="PS51043">
    <property type="entry name" value="DDHD"/>
    <property type="match status" value="1"/>
</dbReference>
<protein>
    <submittedName>
        <fullName evidence="4">Similar to phosphatidic acid-preferring phospholipase A1</fullName>
    </submittedName>
</protein>
<dbReference type="EMBL" id="AP006490">
    <property type="protein sequence ID" value="BAM79860.1"/>
    <property type="molecule type" value="Genomic_DNA"/>
</dbReference>
<keyword evidence="2" id="KW-1133">Transmembrane helix</keyword>
<evidence type="ECO:0000256" key="2">
    <source>
        <dbReference type="SAM" id="Phobius"/>
    </source>
</evidence>
<name>M1V511_CYAM1</name>
<dbReference type="SMART" id="SM01127">
    <property type="entry name" value="DDHD"/>
    <property type="match status" value="1"/>
</dbReference>
<evidence type="ECO:0000313" key="4">
    <source>
        <dbReference type="EMBL" id="BAM79860.1"/>
    </source>
</evidence>
<dbReference type="OrthoDB" id="431378at2759"/>
<gene>
    <name evidence="4" type="ORF">CYME_CMH204C</name>
</gene>
<dbReference type="KEGG" id="cme:CYME_CMH204C"/>
<feature type="region of interest" description="Disordered" evidence="1">
    <location>
        <begin position="390"/>
        <end position="448"/>
    </location>
</feature>
<dbReference type="STRING" id="280699.M1V511"/>
<keyword evidence="2" id="KW-0812">Transmembrane</keyword>
<evidence type="ECO:0000259" key="3">
    <source>
        <dbReference type="PROSITE" id="PS51043"/>
    </source>
</evidence>
<dbReference type="RefSeq" id="XP_005536146.1">
    <property type="nucleotide sequence ID" value="XM_005536089.1"/>
</dbReference>
<feature type="compositionally biased region" description="Low complexity" evidence="1">
    <location>
        <begin position="391"/>
        <end position="402"/>
    </location>
</feature>
<evidence type="ECO:0000256" key="1">
    <source>
        <dbReference type="SAM" id="MobiDB-lite"/>
    </source>
</evidence>
<accession>M1V511</accession>
<keyword evidence="5" id="KW-1185">Reference proteome</keyword>
<dbReference type="PANTHER" id="PTHR23509:SF10">
    <property type="entry name" value="LD21067P"/>
    <property type="match status" value="1"/>
</dbReference>
<dbReference type="Proteomes" id="UP000007014">
    <property type="component" value="Chromosome 8"/>
</dbReference>
<evidence type="ECO:0000313" key="5">
    <source>
        <dbReference type="Proteomes" id="UP000007014"/>
    </source>
</evidence>
<feature type="region of interest" description="Disordered" evidence="1">
    <location>
        <begin position="686"/>
        <end position="730"/>
    </location>
</feature>
<dbReference type="AlphaFoldDB" id="M1V511"/>
<feature type="domain" description="DDHD" evidence="3">
    <location>
        <begin position="183"/>
        <end position="632"/>
    </location>
</feature>
<reference evidence="4 5" key="1">
    <citation type="journal article" date="2004" name="Nature">
        <title>Genome sequence of the ultrasmall unicellular red alga Cyanidioschyzon merolae 10D.</title>
        <authorList>
            <person name="Matsuzaki M."/>
            <person name="Misumi O."/>
            <person name="Shin-i T."/>
            <person name="Maruyama S."/>
            <person name="Takahara M."/>
            <person name="Miyagishima S."/>
            <person name="Mori T."/>
            <person name="Nishida K."/>
            <person name="Yagisawa F."/>
            <person name="Nishida K."/>
            <person name="Yoshida Y."/>
            <person name="Nishimura Y."/>
            <person name="Nakao S."/>
            <person name="Kobayashi T."/>
            <person name="Momoyama Y."/>
            <person name="Higashiyama T."/>
            <person name="Minoda A."/>
            <person name="Sano M."/>
            <person name="Nomoto H."/>
            <person name="Oishi K."/>
            <person name="Hayashi H."/>
            <person name="Ohta F."/>
            <person name="Nishizaka S."/>
            <person name="Haga S."/>
            <person name="Miura S."/>
            <person name="Morishita T."/>
            <person name="Kabeya Y."/>
            <person name="Terasawa K."/>
            <person name="Suzuki Y."/>
            <person name="Ishii Y."/>
            <person name="Asakawa S."/>
            <person name="Takano H."/>
            <person name="Ohta N."/>
            <person name="Kuroiwa H."/>
            <person name="Tanaka K."/>
            <person name="Shimizu N."/>
            <person name="Sugano S."/>
            <person name="Sato N."/>
            <person name="Nozaki H."/>
            <person name="Ogasawara N."/>
            <person name="Kohara Y."/>
            <person name="Kuroiwa T."/>
        </authorList>
    </citation>
    <scope>NUCLEOTIDE SEQUENCE [LARGE SCALE GENOMIC DNA]</scope>
    <source>
        <strain evidence="4 5">10D</strain>
    </source>
</reference>
<proteinExistence type="predicted"/>
<dbReference type="GO" id="GO:0004620">
    <property type="term" value="F:phospholipase activity"/>
    <property type="evidence" value="ECO:0007669"/>
    <property type="project" value="TreeGrafter"/>
</dbReference>
<feature type="transmembrane region" description="Helical" evidence="2">
    <location>
        <begin position="844"/>
        <end position="870"/>
    </location>
</feature>
<reference evidence="4 5" key="2">
    <citation type="journal article" date="2007" name="BMC Biol.">
        <title>A 100%-complete sequence reveals unusually simple genomic features in the hot-spring red alga Cyanidioschyzon merolae.</title>
        <authorList>
            <person name="Nozaki H."/>
            <person name="Takano H."/>
            <person name="Misumi O."/>
            <person name="Terasawa K."/>
            <person name="Matsuzaki M."/>
            <person name="Maruyama S."/>
            <person name="Nishida K."/>
            <person name="Yagisawa F."/>
            <person name="Yoshida Y."/>
            <person name="Fujiwara T."/>
            <person name="Takio S."/>
            <person name="Tamura K."/>
            <person name="Chung S.J."/>
            <person name="Nakamura S."/>
            <person name="Kuroiwa H."/>
            <person name="Tanaka K."/>
            <person name="Sato N."/>
            <person name="Kuroiwa T."/>
        </authorList>
    </citation>
    <scope>NUCLEOTIDE SEQUENCE [LARGE SCALE GENOMIC DNA]</scope>
    <source>
        <strain evidence="4 5">10D</strain>
    </source>
</reference>
<feature type="compositionally biased region" description="Polar residues" evidence="1">
    <location>
        <begin position="756"/>
        <end position="765"/>
    </location>
</feature>
<dbReference type="Gramene" id="CMH204CT">
    <property type="protein sequence ID" value="CMH204CT"/>
    <property type="gene ID" value="CMH204C"/>
</dbReference>